<keyword evidence="11" id="KW-1185">Reference proteome</keyword>
<dbReference type="PANTHER" id="PTHR43713:SF1">
    <property type="entry name" value="GLUTAMATE-1-SEMIALDEHYDE 2,1-AMINOMUTASE 2"/>
    <property type="match status" value="1"/>
</dbReference>
<dbReference type="InterPro" id="IPR005814">
    <property type="entry name" value="Aminotrans_3"/>
</dbReference>
<dbReference type="InterPro" id="IPR015424">
    <property type="entry name" value="PyrdxlP-dep_Trfase"/>
</dbReference>
<dbReference type="RefSeq" id="WP_379190085.1">
    <property type="nucleotide sequence ID" value="NZ_JBHSOW010000076.1"/>
</dbReference>
<gene>
    <name evidence="9" type="primary">hemL</name>
    <name evidence="10" type="ORF">ACFPYJ_20555</name>
</gene>
<evidence type="ECO:0000313" key="10">
    <source>
        <dbReference type="EMBL" id="MFC5651460.1"/>
    </source>
</evidence>
<evidence type="ECO:0000256" key="9">
    <source>
        <dbReference type="HAMAP-Rule" id="MF_00375"/>
    </source>
</evidence>
<evidence type="ECO:0000256" key="6">
    <source>
        <dbReference type="ARBA" id="ARBA00022898"/>
    </source>
</evidence>
<comment type="similarity">
    <text evidence="4 9">Belongs to the class-III pyridoxal-phosphate-dependent aminotransferase family. HemL subfamily.</text>
</comment>
<reference evidence="11" key="1">
    <citation type="journal article" date="2019" name="Int. J. Syst. Evol. Microbiol.">
        <title>The Global Catalogue of Microorganisms (GCM) 10K type strain sequencing project: providing services to taxonomists for standard genome sequencing and annotation.</title>
        <authorList>
            <consortium name="The Broad Institute Genomics Platform"/>
            <consortium name="The Broad Institute Genome Sequencing Center for Infectious Disease"/>
            <person name="Wu L."/>
            <person name="Ma J."/>
        </authorList>
    </citation>
    <scope>NUCLEOTIDE SEQUENCE [LARGE SCALE GENOMIC DNA]</scope>
    <source>
        <strain evidence="11">CGMCC 1.3240</strain>
    </source>
</reference>
<evidence type="ECO:0000256" key="1">
    <source>
        <dbReference type="ARBA" id="ARBA00001579"/>
    </source>
</evidence>
<feature type="modified residue" description="N6-(pyridoxal phosphate)lysine" evidence="9">
    <location>
        <position position="276"/>
    </location>
</feature>
<comment type="subunit">
    <text evidence="9">Homodimer.</text>
</comment>
<evidence type="ECO:0000313" key="11">
    <source>
        <dbReference type="Proteomes" id="UP001596047"/>
    </source>
</evidence>
<dbReference type="Proteomes" id="UP001596047">
    <property type="component" value="Unassembled WGS sequence"/>
</dbReference>
<comment type="subcellular location">
    <subcellularLocation>
        <location evidence="9">Cytoplasm</location>
    </subcellularLocation>
</comment>
<evidence type="ECO:0000256" key="5">
    <source>
        <dbReference type="ARBA" id="ARBA00022490"/>
    </source>
</evidence>
<dbReference type="Gene3D" id="3.40.640.10">
    <property type="entry name" value="Type I PLP-dependent aspartate aminotransferase-like (Major domain)"/>
    <property type="match status" value="1"/>
</dbReference>
<dbReference type="GO" id="GO:0042286">
    <property type="term" value="F:glutamate-1-semialdehyde 2,1-aminomutase activity"/>
    <property type="evidence" value="ECO:0007669"/>
    <property type="project" value="UniProtKB-EC"/>
</dbReference>
<organism evidence="10 11">
    <name type="scientific">Paenibacillus solisilvae</name>
    <dbReference type="NCBI Taxonomy" id="2486751"/>
    <lineage>
        <taxon>Bacteria</taxon>
        <taxon>Bacillati</taxon>
        <taxon>Bacillota</taxon>
        <taxon>Bacilli</taxon>
        <taxon>Bacillales</taxon>
        <taxon>Paenibacillaceae</taxon>
        <taxon>Paenibacillus</taxon>
    </lineage>
</organism>
<dbReference type="NCBIfam" id="NF009055">
    <property type="entry name" value="PRK12389.1"/>
    <property type="match status" value="1"/>
</dbReference>
<keyword evidence="6 9" id="KW-0663">Pyridoxal phosphate</keyword>
<dbReference type="InterPro" id="IPR015422">
    <property type="entry name" value="PyrdxlP-dep_Trfase_small"/>
</dbReference>
<sequence length="439" mass="47063">MSTQRPGSEELYTEALKHIVGGVNSPSRSFKAVGGGAPVFMKRGSGAHFWDVDGNRYIDYLCAYGPIITGHAHPHITAAIVEAAQNGTLYGTPTELEIKLARKLKEAIPSLDKVRFVNSGTEAVMTTIRVARAYTKRSKIIKFAGCYHGHSDLVLVAAGSGPSTLGIPDSAGVPKSIASEVITVPFNDLNGLQEALQHWGDDVAAVMVEPIVGNFGMVMPEPGFLEGLCRMTREAGALVIYDEVISAFRFHYGSAQTYAAFPDKKAIEPDLTALGKIIGGGLPIGAYGGRLEIMTQVAPLGPAYQAGTMAGNPASISAGIACLEVLEKPGVYERMEALTIQLADALQQSANKHGIPLTINRIRGSFSAHFCDHPVTNYDEAQDTDGEQFARFFRFMLDQGICLAPSKYEAWFLTTAHTEQDILETIAAADHAFRAMAAD</sequence>
<keyword evidence="7 9" id="KW-0413">Isomerase</keyword>
<comment type="caution">
    <text evidence="10">The sequence shown here is derived from an EMBL/GenBank/DDBJ whole genome shotgun (WGS) entry which is preliminary data.</text>
</comment>
<evidence type="ECO:0000256" key="8">
    <source>
        <dbReference type="ARBA" id="ARBA00023244"/>
    </source>
</evidence>
<name>A0ABW0W503_9BACL</name>
<comment type="cofactor">
    <cofactor evidence="2 9">
        <name>pyridoxal 5'-phosphate</name>
        <dbReference type="ChEBI" id="CHEBI:597326"/>
    </cofactor>
</comment>
<dbReference type="Pfam" id="PF00202">
    <property type="entry name" value="Aminotran_3"/>
    <property type="match status" value="1"/>
</dbReference>
<dbReference type="InterPro" id="IPR015421">
    <property type="entry name" value="PyrdxlP-dep_Trfase_major"/>
</dbReference>
<keyword evidence="5 9" id="KW-0963">Cytoplasm</keyword>
<dbReference type="HAMAP" id="MF_00375">
    <property type="entry name" value="HemL_aminotrans_3"/>
    <property type="match status" value="1"/>
</dbReference>
<dbReference type="SUPFAM" id="SSF53383">
    <property type="entry name" value="PLP-dependent transferases"/>
    <property type="match status" value="1"/>
</dbReference>
<dbReference type="InterPro" id="IPR004639">
    <property type="entry name" value="4pyrrol_synth_GluAld_NH2Trfase"/>
</dbReference>
<comment type="catalytic activity">
    <reaction evidence="1 9">
        <text>(S)-4-amino-5-oxopentanoate = 5-aminolevulinate</text>
        <dbReference type="Rhea" id="RHEA:14265"/>
        <dbReference type="ChEBI" id="CHEBI:57501"/>
        <dbReference type="ChEBI" id="CHEBI:356416"/>
        <dbReference type="EC" id="5.4.3.8"/>
    </reaction>
</comment>
<dbReference type="CDD" id="cd00610">
    <property type="entry name" value="OAT_like"/>
    <property type="match status" value="1"/>
</dbReference>
<dbReference type="NCBIfam" id="TIGR00713">
    <property type="entry name" value="hemL"/>
    <property type="match status" value="1"/>
</dbReference>
<dbReference type="PANTHER" id="PTHR43713">
    <property type="entry name" value="GLUTAMATE-1-SEMIALDEHYDE 2,1-AMINOMUTASE"/>
    <property type="match status" value="1"/>
</dbReference>
<dbReference type="NCBIfam" id="NF000818">
    <property type="entry name" value="PRK00062.1"/>
    <property type="match status" value="1"/>
</dbReference>
<evidence type="ECO:0000256" key="7">
    <source>
        <dbReference type="ARBA" id="ARBA00023235"/>
    </source>
</evidence>
<accession>A0ABW0W503</accession>
<evidence type="ECO:0000256" key="4">
    <source>
        <dbReference type="ARBA" id="ARBA00008981"/>
    </source>
</evidence>
<comment type="pathway">
    <text evidence="3">Porphyrin-containing compound metabolism; protoporphyrin-IX biosynthesis; 5-aminolevulinate from L-glutamyl-tRNA(Glu): step 2/2.</text>
</comment>
<keyword evidence="8 9" id="KW-0627">Porphyrin biosynthesis</keyword>
<evidence type="ECO:0000256" key="3">
    <source>
        <dbReference type="ARBA" id="ARBA00004819"/>
    </source>
</evidence>
<evidence type="ECO:0000256" key="2">
    <source>
        <dbReference type="ARBA" id="ARBA00001933"/>
    </source>
</evidence>
<dbReference type="EC" id="5.4.3.8" evidence="9"/>
<protein>
    <recommendedName>
        <fullName evidence="9">Glutamate-1-semialdehyde 2,1-aminomutase</fullName>
        <shortName evidence="9">GSA</shortName>
        <ecNumber evidence="9">5.4.3.8</ecNumber>
    </recommendedName>
    <alternativeName>
        <fullName evidence="9">Glutamate-1-semialdehyde aminotransferase</fullName>
        <shortName evidence="9">GSA-AT</shortName>
    </alternativeName>
</protein>
<dbReference type="Gene3D" id="3.90.1150.10">
    <property type="entry name" value="Aspartate Aminotransferase, domain 1"/>
    <property type="match status" value="1"/>
</dbReference>
<proteinExistence type="inferred from homology"/>
<dbReference type="EMBL" id="JBHSOW010000076">
    <property type="protein sequence ID" value="MFC5651460.1"/>
    <property type="molecule type" value="Genomic_DNA"/>
</dbReference>